<evidence type="ECO:0000256" key="3">
    <source>
        <dbReference type="ARBA" id="ARBA00022553"/>
    </source>
</evidence>
<sequence>MPSYRIATLLTLGLTVLLWGREARSGEPPGRIGFRSYGTESGIENHDMSCVLQDAAGFVWVCAADAVYRFDGERFERFGLDAGLPSSSVRDETLDSQGRLLLATQKGVVRWDGSRFAAVPMTGIPTQVWSIRVDAGGRLVAGTEQGLYVEVEPGRFVPMPGWPGGPAMVLWTDASGALQVGSGSRVLSRDVAGRWLIHEVPGLRNSVTDLVRDGLGRLWAGSEGWLAVQPREGMSFEERSHLIQGMMGAGRRLRVGQRGQLLVPNYRGLLSVEGERVELHRLGLSERASRMRDVLHDREGTLWVVSLGVHRSLGRGLWTVHDISTGMHSSMIWGLTRDSHGTLWVGTDDGLARASSAGWVHVPALRGYSLKSLEEGPDGALWAAGNPEGLHRYEPWSGKVRTYGVPEGLPGRYTFDLLWEPDGTLWAATSAGLFRGVYRDGDWAFELVLPHSRRTFFGGVERDGTGRLWAAGDGLYVREGGVFRRLGSAEGLRDERVRYLVARRDGRVCVSYVEPLGLSCFTYEAGRLTEVFLLDRSTGLLNGVTYMVGEDAAGRLWVGTGAGVHLVGEDGMLEHFGATGGLPGDDCSGNSFLAEEDGTVWVGTSSGLGRFQGARYTGPAAPPRVVLLNTRLGPHEVSGSEVQGLAAEHGDTTLSVRFADLGSLDEGHVDHDVRLVGMDDWHAVPGRSVRYSTLPAGSYRFEVRARNDWGPWGPVTGFDLVVHPAWWASWWARGLGVLLLGLAVAGVVRWRVIALRRTNLELERLVAARTAELDQARQKVMQAEKLSAMGQLLARLSHEINNPLTAIHTNLPVVREYFDQLSVVLRRCQARLEEHPEDVEEVKRLWREQDVEFLLQDTPDALEAMQHATERIRGIQADLRAFLRGEGPRLEPGDLNAVVRETVEMVRRSLPEGTRVEVRCGELPVFSFHRGQMGQVTLNLLRNALDALGGKGEVRVSTSVRGGMAELVVADDGPGIPQELRARIFEPFFTTKDVGKGSGLGLAICRQLITENHGGTLELDTSVERGACFRVRLPLAGADETAERKVA</sequence>
<keyword evidence="7" id="KW-0067">ATP-binding</keyword>
<keyword evidence="9" id="KW-0175">Coiled coil</keyword>
<keyword evidence="3" id="KW-0597">Phosphoprotein</keyword>
<dbReference type="CDD" id="cd00082">
    <property type="entry name" value="HisKA"/>
    <property type="match status" value="1"/>
</dbReference>
<dbReference type="InterPro" id="IPR011110">
    <property type="entry name" value="Reg_prop"/>
</dbReference>
<dbReference type="Gene3D" id="1.10.287.130">
    <property type="match status" value="1"/>
</dbReference>
<evidence type="ECO:0000256" key="5">
    <source>
        <dbReference type="ARBA" id="ARBA00022741"/>
    </source>
</evidence>
<dbReference type="EMBL" id="JPMI01000003">
    <property type="protein sequence ID" value="KFA94799.1"/>
    <property type="molecule type" value="Genomic_DNA"/>
</dbReference>
<evidence type="ECO:0000256" key="8">
    <source>
        <dbReference type="ARBA" id="ARBA00023012"/>
    </source>
</evidence>
<dbReference type="Gene3D" id="3.30.565.10">
    <property type="entry name" value="Histidine kinase-like ATPase, C-terminal domain"/>
    <property type="match status" value="1"/>
</dbReference>
<evidence type="ECO:0000259" key="10">
    <source>
        <dbReference type="PROSITE" id="PS50109"/>
    </source>
</evidence>
<dbReference type="Pfam" id="PF02518">
    <property type="entry name" value="HATPase_c"/>
    <property type="match status" value="1"/>
</dbReference>
<dbReference type="PANTHER" id="PTHR43065">
    <property type="entry name" value="SENSOR HISTIDINE KINASE"/>
    <property type="match status" value="1"/>
</dbReference>
<evidence type="ECO:0000256" key="4">
    <source>
        <dbReference type="ARBA" id="ARBA00022679"/>
    </source>
</evidence>
<accession>A0A084T264</accession>
<dbReference type="Pfam" id="PF07494">
    <property type="entry name" value="Reg_prop"/>
    <property type="match status" value="1"/>
</dbReference>
<keyword evidence="4" id="KW-0808">Transferase</keyword>
<dbReference type="CDD" id="cd00075">
    <property type="entry name" value="HATPase"/>
    <property type="match status" value="1"/>
</dbReference>
<dbReference type="Gene3D" id="2.130.10.10">
    <property type="entry name" value="YVTN repeat-like/Quinoprotein amine dehydrogenase"/>
    <property type="match status" value="3"/>
</dbReference>
<dbReference type="PANTHER" id="PTHR43065:SF10">
    <property type="entry name" value="PEROXIDE STRESS-ACTIVATED HISTIDINE KINASE MAK3"/>
    <property type="match status" value="1"/>
</dbReference>
<dbReference type="AlphaFoldDB" id="A0A084T264"/>
<protein>
    <recommendedName>
        <fullName evidence="2">histidine kinase</fullName>
        <ecNumber evidence="2">2.7.13.3</ecNumber>
    </recommendedName>
</protein>
<reference evidence="11 12" key="1">
    <citation type="submission" date="2014-07" db="EMBL/GenBank/DDBJ databases">
        <title>Draft Genome Sequence of Gephyronic Acid Producer, Cystobacter violaceus Strain Cb vi76.</title>
        <authorList>
            <person name="Stevens D.C."/>
            <person name="Young J."/>
            <person name="Carmichael R."/>
            <person name="Tan J."/>
            <person name="Taylor R.E."/>
        </authorList>
    </citation>
    <scope>NUCLEOTIDE SEQUENCE [LARGE SCALE GENOMIC DNA]</scope>
    <source>
        <strain evidence="11 12">Cb vi76</strain>
    </source>
</reference>
<feature type="domain" description="Histidine kinase" evidence="10">
    <location>
        <begin position="795"/>
        <end position="1037"/>
    </location>
</feature>
<name>A0A084T264_9BACT</name>
<dbReference type="InterPro" id="IPR036890">
    <property type="entry name" value="HATPase_C_sf"/>
</dbReference>
<evidence type="ECO:0000256" key="7">
    <source>
        <dbReference type="ARBA" id="ARBA00022840"/>
    </source>
</evidence>
<comment type="catalytic activity">
    <reaction evidence="1">
        <text>ATP + protein L-histidine = ADP + protein N-phospho-L-histidine.</text>
        <dbReference type="EC" id="2.7.13.3"/>
    </reaction>
</comment>
<evidence type="ECO:0000256" key="2">
    <source>
        <dbReference type="ARBA" id="ARBA00012438"/>
    </source>
</evidence>
<dbReference type="SUPFAM" id="SSF63829">
    <property type="entry name" value="Calcium-dependent phosphotriesterase"/>
    <property type="match status" value="2"/>
</dbReference>
<evidence type="ECO:0000313" key="12">
    <source>
        <dbReference type="Proteomes" id="UP000028547"/>
    </source>
</evidence>
<evidence type="ECO:0000256" key="1">
    <source>
        <dbReference type="ARBA" id="ARBA00000085"/>
    </source>
</evidence>
<organism evidence="11 12">
    <name type="scientific">Archangium violaceum Cb vi76</name>
    <dbReference type="NCBI Taxonomy" id="1406225"/>
    <lineage>
        <taxon>Bacteria</taxon>
        <taxon>Pseudomonadati</taxon>
        <taxon>Myxococcota</taxon>
        <taxon>Myxococcia</taxon>
        <taxon>Myxococcales</taxon>
        <taxon>Cystobacterineae</taxon>
        <taxon>Archangiaceae</taxon>
        <taxon>Archangium</taxon>
    </lineage>
</organism>
<dbReference type="GO" id="GO:0005524">
    <property type="term" value="F:ATP binding"/>
    <property type="evidence" value="ECO:0007669"/>
    <property type="project" value="UniProtKB-KW"/>
</dbReference>
<dbReference type="Proteomes" id="UP000028547">
    <property type="component" value="Unassembled WGS sequence"/>
</dbReference>
<keyword evidence="6" id="KW-0418">Kinase</keyword>
<evidence type="ECO:0000256" key="9">
    <source>
        <dbReference type="SAM" id="Coils"/>
    </source>
</evidence>
<dbReference type="RefSeq" id="WP_043388337.1">
    <property type="nucleotide sequence ID" value="NZ_JPMI01000003.1"/>
</dbReference>
<dbReference type="InterPro" id="IPR013783">
    <property type="entry name" value="Ig-like_fold"/>
</dbReference>
<dbReference type="SMART" id="SM00387">
    <property type="entry name" value="HATPase_c"/>
    <property type="match status" value="1"/>
</dbReference>
<comment type="caution">
    <text evidence="11">The sequence shown here is derived from an EMBL/GenBank/DDBJ whole genome shotgun (WGS) entry which is preliminary data.</text>
</comment>
<keyword evidence="5" id="KW-0547">Nucleotide-binding</keyword>
<dbReference type="Gene3D" id="2.60.40.10">
    <property type="entry name" value="Immunoglobulins"/>
    <property type="match status" value="1"/>
</dbReference>
<dbReference type="EC" id="2.7.13.3" evidence="2"/>
<gene>
    <name evidence="11" type="ORF">Q664_00045</name>
</gene>
<dbReference type="InterPro" id="IPR003661">
    <property type="entry name" value="HisK_dim/P_dom"/>
</dbReference>
<dbReference type="SMART" id="SM00388">
    <property type="entry name" value="HisKA"/>
    <property type="match status" value="1"/>
</dbReference>
<dbReference type="InterPro" id="IPR003594">
    <property type="entry name" value="HATPase_dom"/>
</dbReference>
<dbReference type="PRINTS" id="PR00344">
    <property type="entry name" value="BCTRLSENSOR"/>
</dbReference>
<feature type="coiled-coil region" evidence="9">
    <location>
        <begin position="759"/>
        <end position="786"/>
    </location>
</feature>
<dbReference type="InterPro" id="IPR036097">
    <property type="entry name" value="HisK_dim/P_sf"/>
</dbReference>
<dbReference type="InterPro" id="IPR004358">
    <property type="entry name" value="Sig_transdc_His_kin-like_C"/>
</dbReference>
<dbReference type="SUPFAM" id="SSF47384">
    <property type="entry name" value="Homodimeric domain of signal transducing histidine kinase"/>
    <property type="match status" value="1"/>
</dbReference>
<keyword evidence="8" id="KW-0902">Two-component regulatory system</keyword>
<dbReference type="PROSITE" id="PS50109">
    <property type="entry name" value="HIS_KIN"/>
    <property type="match status" value="1"/>
</dbReference>
<dbReference type="InterPro" id="IPR015943">
    <property type="entry name" value="WD40/YVTN_repeat-like_dom_sf"/>
</dbReference>
<proteinExistence type="predicted"/>
<evidence type="ECO:0000313" key="11">
    <source>
        <dbReference type="EMBL" id="KFA94799.1"/>
    </source>
</evidence>
<dbReference type="InterPro" id="IPR005467">
    <property type="entry name" value="His_kinase_dom"/>
</dbReference>
<dbReference type="SUPFAM" id="SSF55874">
    <property type="entry name" value="ATPase domain of HSP90 chaperone/DNA topoisomerase II/histidine kinase"/>
    <property type="match status" value="1"/>
</dbReference>
<evidence type="ECO:0000256" key="6">
    <source>
        <dbReference type="ARBA" id="ARBA00022777"/>
    </source>
</evidence>
<dbReference type="GO" id="GO:0000155">
    <property type="term" value="F:phosphorelay sensor kinase activity"/>
    <property type="evidence" value="ECO:0007669"/>
    <property type="project" value="InterPro"/>
</dbReference>